<dbReference type="CDD" id="cd00413">
    <property type="entry name" value="Glyco_hydrolase_16"/>
    <property type="match status" value="1"/>
</dbReference>
<dbReference type="EMBL" id="WVTA01000016">
    <property type="protein sequence ID" value="KAK3201201.1"/>
    <property type="molecule type" value="Genomic_DNA"/>
</dbReference>
<feature type="region of interest" description="Disordered" evidence="1">
    <location>
        <begin position="318"/>
        <end position="337"/>
    </location>
</feature>
<gene>
    <name evidence="3" type="ORF">GRF29_185g69334</name>
</gene>
<name>A0AAN6RD53_9PLEO</name>
<evidence type="ECO:0000313" key="3">
    <source>
        <dbReference type="EMBL" id="KAK3201201.1"/>
    </source>
</evidence>
<dbReference type="PROSITE" id="PS51762">
    <property type="entry name" value="GH16_2"/>
    <property type="match status" value="1"/>
</dbReference>
<proteinExistence type="predicted"/>
<dbReference type="Proteomes" id="UP001280581">
    <property type="component" value="Unassembled WGS sequence"/>
</dbReference>
<protein>
    <recommendedName>
        <fullName evidence="2">GH16 domain-containing protein</fullName>
    </recommendedName>
</protein>
<reference evidence="3 4" key="1">
    <citation type="submission" date="2021-02" db="EMBL/GenBank/DDBJ databases">
        <title>Genome assembly of Pseudopithomyces chartarum.</title>
        <authorList>
            <person name="Jauregui R."/>
            <person name="Singh J."/>
            <person name="Voisey C."/>
        </authorList>
    </citation>
    <scope>NUCLEOTIDE SEQUENCE [LARGE SCALE GENOMIC DNA]</scope>
    <source>
        <strain evidence="3 4">AGR01</strain>
    </source>
</reference>
<evidence type="ECO:0000256" key="1">
    <source>
        <dbReference type="SAM" id="MobiDB-lite"/>
    </source>
</evidence>
<comment type="caution">
    <text evidence="3">The sequence shown here is derived from an EMBL/GenBank/DDBJ whole genome shotgun (WGS) entry which is preliminary data.</text>
</comment>
<dbReference type="PANTHER" id="PTHR38121">
    <property type="entry name" value="GH16 DOMAIN-CONTAINING PROTEIN"/>
    <property type="match status" value="1"/>
</dbReference>
<dbReference type="GO" id="GO:0004553">
    <property type="term" value="F:hydrolase activity, hydrolyzing O-glycosyl compounds"/>
    <property type="evidence" value="ECO:0007669"/>
    <property type="project" value="InterPro"/>
</dbReference>
<dbReference type="GO" id="GO:0005975">
    <property type="term" value="P:carbohydrate metabolic process"/>
    <property type="evidence" value="ECO:0007669"/>
    <property type="project" value="InterPro"/>
</dbReference>
<dbReference type="InterPro" id="IPR000757">
    <property type="entry name" value="Beta-glucanase-like"/>
</dbReference>
<dbReference type="PANTHER" id="PTHR38121:SF2">
    <property type="entry name" value="ACYLTRANSFERASE 3 DOMAIN-CONTAINING PROTEIN"/>
    <property type="match status" value="1"/>
</dbReference>
<organism evidence="3 4">
    <name type="scientific">Pseudopithomyces chartarum</name>
    <dbReference type="NCBI Taxonomy" id="1892770"/>
    <lineage>
        <taxon>Eukaryota</taxon>
        <taxon>Fungi</taxon>
        <taxon>Dikarya</taxon>
        <taxon>Ascomycota</taxon>
        <taxon>Pezizomycotina</taxon>
        <taxon>Dothideomycetes</taxon>
        <taxon>Pleosporomycetidae</taxon>
        <taxon>Pleosporales</taxon>
        <taxon>Massarineae</taxon>
        <taxon>Didymosphaeriaceae</taxon>
        <taxon>Pseudopithomyces</taxon>
    </lineage>
</organism>
<sequence>MKVLDYALNALAAATDVAQHPRHRAGVSYPTLGFNSPHAARGPIETPTATTYATLRPAATHHVIPVIRPRNATSNDQPPDLSKPMLGLYPEDEVTVETTTFENGIDSSKWIVDTRQYGGAEYNPYMRKMDPENVKVEDGLLKLTVPGGQKYDPKSQIGLSSAQIMTTKKIFVGSLEMKVKMSSVEGTCQCGFLYGADNNEVDMEYLTRTKVSWAVVQPLGREQPIQQVDLNVTTDQTDGWHTYKLVRTENKAFWIVDGQLVNTFNKGIPTEPVQMMVAHWTDANPGWTGGPPEKDAIMTVEKVTVEYVGATEVFTTSTATPSATAPPTSSPSKDAASSMYGSDTRPLWAMAALSFFFAL</sequence>
<dbReference type="SUPFAM" id="SSF49899">
    <property type="entry name" value="Concanavalin A-like lectins/glucanases"/>
    <property type="match status" value="1"/>
</dbReference>
<evidence type="ECO:0000313" key="4">
    <source>
        <dbReference type="Proteomes" id="UP001280581"/>
    </source>
</evidence>
<dbReference type="Pfam" id="PF00722">
    <property type="entry name" value="Glyco_hydro_16"/>
    <property type="match status" value="1"/>
</dbReference>
<feature type="domain" description="GH16" evidence="2">
    <location>
        <begin position="72"/>
        <end position="316"/>
    </location>
</feature>
<evidence type="ECO:0000259" key="2">
    <source>
        <dbReference type="PROSITE" id="PS51762"/>
    </source>
</evidence>
<dbReference type="Gene3D" id="2.60.120.200">
    <property type="match status" value="1"/>
</dbReference>
<dbReference type="AlphaFoldDB" id="A0AAN6RD53"/>
<accession>A0AAN6RD53</accession>
<dbReference type="InterPro" id="IPR013320">
    <property type="entry name" value="ConA-like_dom_sf"/>
</dbReference>
<keyword evidence="4" id="KW-1185">Reference proteome</keyword>